<dbReference type="EMBL" id="VYUA01000005">
    <property type="protein sequence ID" value="KAB2593130.1"/>
    <property type="molecule type" value="Genomic_DNA"/>
</dbReference>
<comment type="caution">
    <text evidence="2">The sequence shown here is derived from an EMBL/GenBank/DDBJ whole genome shotgun (WGS) entry which is preliminary data.</text>
</comment>
<dbReference type="RefSeq" id="WP_151509766.1">
    <property type="nucleotide sequence ID" value="NZ_JBMVCA010000018.1"/>
</dbReference>
<evidence type="ECO:0000256" key="1">
    <source>
        <dbReference type="SAM" id="MobiDB-lite"/>
    </source>
</evidence>
<accession>A0A5N5EWD0</accession>
<keyword evidence="3" id="KW-1185">Reference proteome</keyword>
<organism evidence="2 3">
    <name type="scientific">Streptomyces arboris</name>
    <dbReference type="NCBI Taxonomy" id="2600619"/>
    <lineage>
        <taxon>Bacteria</taxon>
        <taxon>Bacillati</taxon>
        <taxon>Actinomycetota</taxon>
        <taxon>Actinomycetes</taxon>
        <taxon>Kitasatosporales</taxon>
        <taxon>Streptomycetaceae</taxon>
        <taxon>Streptomyces</taxon>
    </lineage>
</organism>
<feature type="region of interest" description="Disordered" evidence="1">
    <location>
        <begin position="120"/>
        <end position="163"/>
    </location>
</feature>
<evidence type="ECO:0000313" key="3">
    <source>
        <dbReference type="Proteomes" id="UP000326907"/>
    </source>
</evidence>
<evidence type="ECO:0000313" key="2">
    <source>
        <dbReference type="EMBL" id="KAB2593130.1"/>
    </source>
</evidence>
<proteinExistence type="predicted"/>
<name>A0A5N5EWD0_9ACTN</name>
<gene>
    <name evidence="2" type="ORF">F5983_08650</name>
</gene>
<dbReference type="AlphaFoldDB" id="A0A5N5EWD0"/>
<dbReference type="Proteomes" id="UP000326907">
    <property type="component" value="Unassembled WGS sequence"/>
</dbReference>
<sequence length="163" mass="17162">MPRAAETRDGRPAREPGAGAAVAAARALVFAATSTALALHQLFAAVQNGTAAAPPALHPHGTGPGIHQAWHADHHLAVVMAAGHTVAALLVGWCMQRADASCRTVARHLGHTLDRWLGRPAPAGLFPERRPRTGPPRAWSPPSPYNRTALNHTVVRRGPPATR</sequence>
<protein>
    <submittedName>
        <fullName evidence="2">Uncharacterized protein</fullName>
    </submittedName>
</protein>
<reference evidence="2 3" key="1">
    <citation type="submission" date="2019-09" db="EMBL/GenBank/DDBJ databases">
        <authorList>
            <person name="Liu P."/>
        </authorList>
    </citation>
    <scope>NUCLEOTIDE SEQUENCE [LARGE SCALE GENOMIC DNA]</scope>
    <source>
        <strain evidence="2 3">TRM68085</strain>
    </source>
</reference>